<accession>A0A7Y9KK98</accession>
<protein>
    <submittedName>
        <fullName evidence="2">4a-hydroxytetrahydrobiopterin dehydratase</fullName>
        <ecNumber evidence="2">4.2.1.96</ecNumber>
    </submittedName>
</protein>
<name>A0A7Y9KK98_9MICO</name>
<dbReference type="RefSeq" id="WP_179488046.1">
    <property type="nucleotide sequence ID" value="NZ_JACCBV010000001.1"/>
</dbReference>
<reference evidence="2 3" key="1">
    <citation type="submission" date="2020-07" db="EMBL/GenBank/DDBJ databases">
        <title>Sequencing the genomes of 1000 actinobacteria strains.</title>
        <authorList>
            <person name="Klenk H.-P."/>
        </authorList>
    </citation>
    <scope>NUCLEOTIDE SEQUENCE [LARGE SCALE GENOMIC DNA]</scope>
    <source>
        <strain evidence="2 3">DSM 24662</strain>
    </source>
</reference>
<evidence type="ECO:0000259" key="1">
    <source>
        <dbReference type="Pfam" id="PF18029"/>
    </source>
</evidence>
<keyword evidence="3" id="KW-1185">Reference proteome</keyword>
<dbReference type="InterPro" id="IPR041581">
    <property type="entry name" value="Glyoxalase_6"/>
</dbReference>
<dbReference type="SUPFAM" id="SSF54593">
    <property type="entry name" value="Glyoxalase/Bleomycin resistance protein/Dihydroxybiphenyl dioxygenase"/>
    <property type="match status" value="1"/>
</dbReference>
<dbReference type="Pfam" id="PF18029">
    <property type="entry name" value="Glyoxalase_6"/>
    <property type="match status" value="1"/>
</dbReference>
<dbReference type="GO" id="GO:0008124">
    <property type="term" value="F:4-alpha-hydroxytetrahydrobiopterin dehydratase activity"/>
    <property type="evidence" value="ECO:0007669"/>
    <property type="project" value="UniProtKB-EC"/>
</dbReference>
<evidence type="ECO:0000313" key="2">
    <source>
        <dbReference type="EMBL" id="NYE18998.1"/>
    </source>
</evidence>
<dbReference type="EMBL" id="JACCBV010000001">
    <property type="protein sequence ID" value="NYE18998.1"/>
    <property type="molecule type" value="Genomic_DNA"/>
</dbReference>
<proteinExistence type="predicted"/>
<dbReference type="Proteomes" id="UP000576969">
    <property type="component" value="Unassembled WGS sequence"/>
</dbReference>
<comment type="caution">
    <text evidence="2">The sequence shown here is derived from an EMBL/GenBank/DDBJ whole genome shotgun (WGS) entry which is preliminary data.</text>
</comment>
<sequence length="223" mass="23335">MAEATNGSGLITGAEFLSAPGVSDWRGTGTGPQVVYRADSIADAARLVPAIVDAAERFGVLPDVDLRPEGIVVRVPYRDPEGLPAAAPQFAAAVSRAAAELPLTPDSSRVQSVGIYVAQHSQTDARPFFVAALGYEDFGDTDAVDPLRCGPQLAFNPISGDASGRGRTHFDVYVPADQARARVDAALAAGGRLVDDSRAPLWWSLASPDNHGVDIAAHPDLHD</sequence>
<organism evidence="2 3">
    <name type="scientific">Microbacterium immunditiarum</name>
    <dbReference type="NCBI Taxonomy" id="337480"/>
    <lineage>
        <taxon>Bacteria</taxon>
        <taxon>Bacillati</taxon>
        <taxon>Actinomycetota</taxon>
        <taxon>Actinomycetes</taxon>
        <taxon>Micrococcales</taxon>
        <taxon>Microbacteriaceae</taxon>
        <taxon>Microbacterium</taxon>
    </lineage>
</organism>
<feature type="domain" description="Glyoxalase-like" evidence="1">
    <location>
        <begin position="126"/>
        <end position="214"/>
    </location>
</feature>
<keyword evidence="2" id="KW-0456">Lyase</keyword>
<dbReference type="InterPro" id="IPR029068">
    <property type="entry name" value="Glyas_Bleomycin-R_OHBP_Dase"/>
</dbReference>
<gene>
    <name evidence="2" type="ORF">BJ991_001026</name>
</gene>
<dbReference type="EC" id="4.2.1.96" evidence="2"/>
<evidence type="ECO:0000313" key="3">
    <source>
        <dbReference type="Proteomes" id="UP000576969"/>
    </source>
</evidence>
<dbReference type="Gene3D" id="3.10.180.10">
    <property type="entry name" value="2,3-Dihydroxybiphenyl 1,2-Dioxygenase, domain 1"/>
    <property type="match status" value="1"/>
</dbReference>
<dbReference type="AlphaFoldDB" id="A0A7Y9KK98"/>